<feature type="compositionally biased region" description="Acidic residues" evidence="2">
    <location>
        <begin position="26"/>
        <end position="40"/>
    </location>
</feature>
<dbReference type="OrthoDB" id="3797411at2759"/>
<dbReference type="InterPro" id="IPR013083">
    <property type="entry name" value="Znf_RING/FYVE/PHD"/>
</dbReference>
<keyword evidence="1" id="KW-0863">Zinc-finger</keyword>
<evidence type="ECO:0000313" key="5">
    <source>
        <dbReference type="Proteomes" id="UP001140513"/>
    </source>
</evidence>
<comment type="caution">
    <text evidence="4">The sequence shown here is derived from an EMBL/GenBank/DDBJ whole genome shotgun (WGS) entry which is preliminary data.</text>
</comment>
<dbReference type="SUPFAM" id="SSF57850">
    <property type="entry name" value="RING/U-box"/>
    <property type="match status" value="1"/>
</dbReference>
<reference evidence="4" key="1">
    <citation type="submission" date="2022-10" db="EMBL/GenBank/DDBJ databases">
        <title>Tapping the CABI collections for fungal endophytes: first genome assemblies for Collariella, Neodidymelliopsis, Ascochyta clinopodiicola, Didymella pomorum, Didymosphaeria variabile, Neocosmospora piperis and Neocucurbitaria cava.</title>
        <authorList>
            <person name="Hill R."/>
        </authorList>
    </citation>
    <scope>NUCLEOTIDE SEQUENCE</scope>
    <source>
        <strain evidence="4">IMI 356815</strain>
    </source>
</reference>
<dbReference type="EMBL" id="JAPEUX010000003">
    <property type="protein sequence ID" value="KAJ4356630.1"/>
    <property type="molecule type" value="Genomic_DNA"/>
</dbReference>
<dbReference type="GO" id="GO:0008270">
    <property type="term" value="F:zinc ion binding"/>
    <property type="evidence" value="ECO:0007669"/>
    <property type="project" value="UniProtKB-KW"/>
</dbReference>
<feature type="region of interest" description="Disordered" evidence="2">
    <location>
        <begin position="19"/>
        <end position="49"/>
    </location>
</feature>
<proteinExistence type="predicted"/>
<dbReference type="RefSeq" id="XP_056073756.1">
    <property type="nucleotide sequence ID" value="XM_056213448.1"/>
</dbReference>
<evidence type="ECO:0000256" key="1">
    <source>
        <dbReference type="PROSITE-ProRule" id="PRU00175"/>
    </source>
</evidence>
<dbReference type="InterPro" id="IPR001841">
    <property type="entry name" value="Znf_RING"/>
</dbReference>
<protein>
    <recommendedName>
        <fullName evidence="3">RING-type domain-containing protein</fullName>
    </recommendedName>
</protein>
<keyword evidence="1" id="KW-0479">Metal-binding</keyword>
<feature type="domain" description="RING-type" evidence="3">
    <location>
        <begin position="279"/>
        <end position="328"/>
    </location>
</feature>
<dbReference type="Gene3D" id="3.30.40.10">
    <property type="entry name" value="Zinc/RING finger domain, C3HC4 (zinc finger)"/>
    <property type="match status" value="1"/>
</dbReference>
<sequence>MATCSSCLKTKSECLQETCPDRLSDSDSDASDDSEDDMDVYDPIPPSTLPGFESDLQCFKKTFPSLIRALRRVEGEDFDMGWLAGCVHDVILCLTLHLTDNHDKFPQSQSHLLTSALKERYCRPSDEWEIPPPKKAVSWIKPEELLSFFDMIHEEVEVKHLSRPAVPLTDEQVEVKVMAKEEIFGTMLDNAIKEMQGLGGVDEEDQPHEELLLVRWGWMCAREGKWTYPYWVYGPADVHGPVQLEPDPTPTEYKSTGEPVPMNAFSLPYQGPYPAQGTCLICMNEFADNHRELVVSRCSTGHLFHGHCLNFWVNDSAMDNANMCPHDRERLCNARPRIHPGELSDESDADESDEDDDIDMTDVSDQEDSDVDAEGTDDEECDRNFLQEEEDIVNRAEEIDYAIFLRDQATGQEAA</sequence>
<accession>A0A9W8XSX1</accession>
<organism evidence="4 5">
    <name type="scientific">Didymosphaeria variabile</name>
    <dbReference type="NCBI Taxonomy" id="1932322"/>
    <lineage>
        <taxon>Eukaryota</taxon>
        <taxon>Fungi</taxon>
        <taxon>Dikarya</taxon>
        <taxon>Ascomycota</taxon>
        <taxon>Pezizomycotina</taxon>
        <taxon>Dothideomycetes</taxon>
        <taxon>Pleosporomycetidae</taxon>
        <taxon>Pleosporales</taxon>
        <taxon>Massarineae</taxon>
        <taxon>Didymosphaeriaceae</taxon>
        <taxon>Didymosphaeria</taxon>
    </lineage>
</organism>
<dbReference type="GeneID" id="80908196"/>
<keyword evidence="5" id="KW-1185">Reference proteome</keyword>
<evidence type="ECO:0000313" key="4">
    <source>
        <dbReference type="EMBL" id="KAJ4356630.1"/>
    </source>
</evidence>
<feature type="compositionally biased region" description="Acidic residues" evidence="2">
    <location>
        <begin position="343"/>
        <end position="381"/>
    </location>
</feature>
<dbReference type="PROSITE" id="PS50089">
    <property type="entry name" value="ZF_RING_2"/>
    <property type="match status" value="1"/>
</dbReference>
<evidence type="ECO:0000259" key="3">
    <source>
        <dbReference type="PROSITE" id="PS50089"/>
    </source>
</evidence>
<feature type="region of interest" description="Disordered" evidence="2">
    <location>
        <begin position="335"/>
        <end position="385"/>
    </location>
</feature>
<dbReference type="AlphaFoldDB" id="A0A9W8XSX1"/>
<dbReference type="Proteomes" id="UP001140513">
    <property type="component" value="Unassembled WGS sequence"/>
</dbReference>
<keyword evidence="1" id="KW-0862">Zinc</keyword>
<evidence type="ECO:0000256" key="2">
    <source>
        <dbReference type="SAM" id="MobiDB-lite"/>
    </source>
</evidence>
<name>A0A9W8XSX1_9PLEO</name>
<gene>
    <name evidence="4" type="ORF">N0V89_004666</name>
</gene>